<dbReference type="Gene3D" id="1.25.10.10">
    <property type="entry name" value="Leucine-rich Repeat Variant"/>
    <property type="match status" value="2"/>
</dbReference>
<dbReference type="GO" id="GO:0005737">
    <property type="term" value="C:cytoplasm"/>
    <property type="evidence" value="ECO:0007669"/>
    <property type="project" value="UniProtKB-SubCell"/>
</dbReference>
<dbReference type="GO" id="GO:0051010">
    <property type="term" value="F:microtubule plus-end binding"/>
    <property type="evidence" value="ECO:0007669"/>
    <property type="project" value="InterPro"/>
</dbReference>
<evidence type="ECO:0000313" key="5">
    <source>
        <dbReference type="EMBL" id="KAE9452481.1"/>
    </source>
</evidence>
<dbReference type="GO" id="GO:0030951">
    <property type="term" value="P:establishment or maintenance of microtubule cytoskeleton polarity"/>
    <property type="evidence" value="ECO:0007669"/>
    <property type="project" value="InterPro"/>
</dbReference>
<dbReference type="Pfam" id="PF00350">
    <property type="entry name" value="Dynamin_N"/>
    <property type="match status" value="1"/>
</dbReference>
<evidence type="ECO:0000259" key="4">
    <source>
        <dbReference type="Pfam" id="PF21041"/>
    </source>
</evidence>
<dbReference type="InterPro" id="IPR048491">
    <property type="entry name" value="XMAP215_CLASP_TOG"/>
</dbReference>
<dbReference type="InterPro" id="IPR011989">
    <property type="entry name" value="ARM-like"/>
</dbReference>
<evidence type="ECO:0000313" key="6">
    <source>
        <dbReference type="Proteomes" id="UP000428333"/>
    </source>
</evidence>
<reference evidence="5 6" key="1">
    <citation type="journal article" date="2019" name="Genome Biol. Evol.">
        <title>The Rhododendron genome and chromosomal organization provide insight into shared whole-genome duplications across the heath family (Ericaceae).</title>
        <authorList>
            <person name="Soza V.L."/>
            <person name="Lindsley D."/>
            <person name="Waalkes A."/>
            <person name="Ramage E."/>
            <person name="Patwardhan R.P."/>
            <person name="Burton J.N."/>
            <person name="Adey A."/>
            <person name="Kumar A."/>
            <person name="Qiu R."/>
            <person name="Shendure J."/>
            <person name="Hall B."/>
        </authorList>
    </citation>
    <scope>NUCLEOTIDE SEQUENCE [LARGE SCALE GENOMIC DNA]</scope>
    <source>
        <strain evidence="5">RSF 1966-606</strain>
    </source>
</reference>
<name>A0A6A4L9H5_9ERIC</name>
<evidence type="ECO:0000259" key="3">
    <source>
        <dbReference type="Pfam" id="PF00350"/>
    </source>
</evidence>
<comment type="caution">
    <text evidence="5">The sequence shown here is derived from an EMBL/GenBank/DDBJ whole genome shotgun (WGS) entry which is preliminary data.</text>
</comment>
<feature type="domain" description="Dynamin N-terminal" evidence="3">
    <location>
        <begin position="25"/>
        <end position="62"/>
    </location>
</feature>
<dbReference type="Proteomes" id="UP000428333">
    <property type="component" value="Linkage Group LG09"/>
</dbReference>
<keyword evidence="2" id="KW-0963">Cytoplasm</keyword>
<dbReference type="OrthoDB" id="1433013at2759"/>
<proteinExistence type="predicted"/>
<feature type="non-terminal residue" evidence="5">
    <location>
        <position position="1"/>
    </location>
</feature>
<gene>
    <name evidence="5" type="ORF">C3L33_15614</name>
</gene>
<keyword evidence="6" id="KW-1185">Reference proteome</keyword>
<dbReference type="Gene3D" id="3.40.50.300">
    <property type="entry name" value="P-loop containing nucleotide triphosphate hydrolases"/>
    <property type="match status" value="1"/>
</dbReference>
<dbReference type="InterPro" id="IPR027417">
    <property type="entry name" value="P-loop_NTPase"/>
</dbReference>
<dbReference type="InterPro" id="IPR045110">
    <property type="entry name" value="XMAP215"/>
</dbReference>
<accession>A0A6A4L9H5</accession>
<dbReference type="Pfam" id="PF21041">
    <property type="entry name" value="XMAP215_CLASP_TOG"/>
    <property type="match status" value="1"/>
</dbReference>
<dbReference type="EMBL" id="QEFC01002394">
    <property type="protein sequence ID" value="KAE9452481.1"/>
    <property type="molecule type" value="Genomic_DNA"/>
</dbReference>
<comment type="subcellular location">
    <subcellularLocation>
        <location evidence="1">Cytoplasm</location>
    </subcellularLocation>
</comment>
<sequence>MDSAYNCLQAAAFAFGEIPEIVAFGKSSLLEALLRFRFNVREVKMGTRRPLILQMVHDATALEPRCRFQRTDLVGEFVGHTGPKTRRKCKKCNDSMSPDLLRWETLTLSKFFEGFYRWGFSRGTLDVQGLGSKGLEFASGLGCRDFILEMDCQLAFDLMCTFDVKAAIEKAIKYIIAEAVVPAIDVMYQALSEFGAKIVPPKRILKMLPELFDHLDQNVRASSRGFSLEPCRRIGKEPVKSILFEKMWDTMKKELEAELVNVSGTARPSCKIRSEQDKEPKQEVVPEVVGFADAPQEIDEYELVDPVDILTPLEKTGFWDGLVKSCQVVREKGELTKLASTKRIAPGDFTEIWQTLKKMTGLFFIGFGDSYSTWLPAQEALTMLATVAVEAIQAIGNLARGIPVYKDRGVGVVAVAAAVVAWWLSNDGSADLIVEWWLVVLLCRVDMVKGRRGGDCNKVLGVAGQSGVINWWRGGHDDCSIEACLNDGTPEVRDAAFSALAAVAKLVGMRPLEKSLEKLDDVRKKEAFRDDWQFWNWSNWYKLRWKQFCCRGGSILAFENNVHRHCPSHARKLLLTILYPTPSTPMSSGAPTPPNAVHRYP</sequence>
<dbReference type="GO" id="GO:0007051">
    <property type="term" value="P:spindle organization"/>
    <property type="evidence" value="ECO:0007669"/>
    <property type="project" value="InterPro"/>
</dbReference>
<dbReference type="GO" id="GO:0046785">
    <property type="term" value="P:microtubule polymerization"/>
    <property type="evidence" value="ECO:0007669"/>
    <property type="project" value="InterPro"/>
</dbReference>
<protein>
    <submittedName>
        <fullName evidence="5">Uncharacterized protein</fullName>
    </submittedName>
</protein>
<evidence type="ECO:0000256" key="1">
    <source>
        <dbReference type="ARBA" id="ARBA00004496"/>
    </source>
</evidence>
<dbReference type="PANTHER" id="PTHR12609">
    <property type="entry name" value="MICROTUBULE ASSOCIATED PROTEIN XMAP215"/>
    <property type="match status" value="1"/>
</dbReference>
<dbReference type="SUPFAM" id="SSF52540">
    <property type="entry name" value="P-loop containing nucleoside triphosphate hydrolases"/>
    <property type="match status" value="1"/>
</dbReference>
<dbReference type="AlphaFoldDB" id="A0A6A4L9H5"/>
<dbReference type="InterPro" id="IPR045063">
    <property type="entry name" value="Dynamin_N"/>
</dbReference>
<dbReference type="GO" id="GO:0061863">
    <property type="term" value="F:microtubule plus end polymerase"/>
    <property type="evidence" value="ECO:0007669"/>
    <property type="project" value="InterPro"/>
</dbReference>
<organism evidence="5 6">
    <name type="scientific">Rhododendron williamsianum</name>
    <dbReference type="NCBI Taxonomy" id="262921"/>
    <lineage>
        <taxon>Eukaryota</taxon>
        <taxon>Viridiplantae</taxon>
        <taxon>Streptophyta</taxon>
        <taxon>Embryophyta</taxon>
        <taxon>Tracheophyta</taxon>
        <taxon>Spermatophyta</taxon>
        <taxon>Magnoliopsida</taxon>
        <taxon>eudicotyledons</taxon>
        <taxon>Gunneridae</taxon>
        <taxon>Pentapetalae</taxon>
        <taxon>asterids</taxon>
        <taxon>Ericales</taxon>
        <taxon>Ericaceae</taxon>
        <taxon>Ericoideae</taxon>
        <taxon>Rhodoreae</taxon>
        <taxon>Rhododendron</taxon>
    </lineage>
</organism>
<feature type="domain" description="XMAP215/Dis1/CLASP TOG" evidence="4">
    <location>
        <begin position="178"/>
        <end position="258"/>
    </location>
</feature>
<evidence type="ECO:0000256" key="2">
    <source>
        <dbReference type="ARBA" id="ARBA00022490"/>
    </source>
</evidence>